<reference evidence="1" key="1">
    <citation type="submission" date="2018-01" db="EMBL/GenBank/DDBJ databases">
        <authorList>
            <person name="Krukenberg V."/>
        </authorList>
    </citation>
    <scope>NUCLEOTIDE SEQUENCE</scope>
    <source>
        <strain evidence="1">E20ANME2</strain>
    </source>
</reference>
<dbReference type="EMBL" id="PQXF01000043">
    <property type="protein sequence ID" value="PXF58044.1"/>
    <property type="molecule type" value="Genomic_DNA"/>
</dbReference>
<comment type="caution">
    <text evidence="1">The sequence shown here is derived from an EMBL/GenBank/DDBJ whole genome shotgun (WGS) entry which is preliminary data.</text>
</comment>
<protein>
    <submittedName>
        <fullName evidence="1">Uncharacterized protein</fullName>
    </submittedName>
</protein>
<proteinExistence type="predicted"/>
<sequence length="540" mass="61874">MAGSIYFIRHGETHANERNYLAGGIDVPLSELGKRQAKEAGQIILKKGLKFDEVHTSDLTRTKITALIALKESEQENIPFIESPEVRERNFGIFAKNNKNLLKKSFGYEDYEKKLHSPLEFPDSGETFEDMYNRVHKYYYNILLPKVKSGKSILVVCHKYIIEMFALIFAGLKLDDYFDFRLPNAKPMSEKDLVSYIKSESKLLKEIADHLIYYSSWITTLAAFLGILAKATIGLPLNNYIFLIITCLLLGISTFFIALGLNTSCINNSFDLKKPFLVLWCQKFALAGCLFLLLKDNVASVLAMLFLMPPAFTSPTLSLLWGGSLYLAIENTFLLSLLSPLVISCFLFCTNISFSILFIPFFTVMFFSMIVPTFVAQLIRTKKPIESAKFAEHWKWLGVCSIILLSFLSIYHFTPTIIFDLWSRDLGNSTLFFKQGIIVLSVFLFIKYFAYSASISINKKISYTTDIYICHSTPNIFLWSNCISFQSDIYYIIFWTFIAFFMGILLDEIYFVYRFNQIMISKKTGIFSLKAKKSKGTYNK</sequence>
<gene>
    <name evidence="1" type="ORF">C4B59_14020</name>
</gene>
<accession>A0AC61KZN2</accession>
<evidence type="ECO:0000313" key="1">
    <source>
        <dbReference type="EMBL" id="PXF58044.1"/>
    </source>
</evidence>
<dbReference type="Proteomes" id="UP000248329">
    <property type="component" value="Unassembled WGS sequence"/>
</dbReference>
<evidence type="ECO:0000313" key="2">
    <source>
        <dbReference type="Proteomes" id="UP000248329"/>
    </source>
</evidence>
<name>A0AC61KZN2_9EURY</name>
<organism evidence="1 2">
    <name type="scientific">Candidatus Methanogaster sp</name>
    <dbReference type="NCBI Taxonomy" id="3386292"/>
    <lineage>
        <taxon>Archaea</taxon>
        <taxon>Methanobacteriati</taxon>
        <taxon>Methanobacteriota</taxon>
        <taxon>Stenosarchaea group</taxon>
        <taxon>Methanomicrobia</taxon>
        <taxon>Methanosarcinales</taxon>
        <taxon>ANME-2 cluster</taxon>
        <taxon>Candidatus Methanogasteraceae</taxon>
        <taxon>Candidatus Methanogaster</taxon>
    </lineage>
</organism>